<evidence type="ECO:0000256" key="2">
    <source>
        <dbReference type="ARBA" id="ARBA00008834"/>
    </source>
</evidence>
<gene>
    <name evidence="11" type="ORF">PDIGIT_LOCUS10012</name>
</gene>
<keyword evidence="7 9" id="KW-0326">Glycosidase</keyword>
<evidence type="ECO:0000313" key="12">
    <source>
        <dbReference type="Proteomes" id="UP001152607"/>
    </source>
</evidence>
<evidence type="ECO:0000256" key="1">
    <source>
        <dbReference type="ARBA" id="ARBA00004613"/>
    </source>
</evidence>
<dbReference type="InterPro" id="IPR000743">
    <property type="entry name" value="Glyco_hydro_28"/>
</dbReference>
<keyword evidence="5 9" id="KW-0378">Hydrolase</keyword>
<dbReference type="Gene3D" id="2.160.20.10">
    <property type="entry name" value="Single-stranded right-handed beta-helix, Pectin lyase-like"/>
    <property type="match status" value="1"/>
</dbReference>
<protein>
    <submittedName>
        <fullName evidence="11">Uncharacterized protein</fullName>
    </submittedName>
</protein>
<organism evidence="11 12">
    <name type="scientific">Periconia digitata</name>
    <dbReference type="NCBI Taxonomy" id="1303443"/>
    <lineage>
        <taxon>Eukaryota</taxon>
        <taxon>Fungi</taxon>
        <taxon>Dikarya</taxon>
        <taxon>Ascomycota</taxon>
        <taxon>Pezizomycotina</taxon>
        <taxon>Dothideomycetes</taxon>
        <taxon>Pleosporomycetidae</taxon>
        <taxon>Pleosporales</taxon>
        <taxon>Massarineae</taxon>
        <taxon>Periconiaceae</taxon>
        <taxon>Periconia</taxon>
    </lineage>
</organism>
<accession>A0A9W4XTD1</accession>
<comment type="subcellular location">
    <subcellularLocation>
        <location evidence="1">Secreted</location>
    </subcellularLocation>
</comment>
<dbReference type="Pfam" id="PF00295">
    <property type="entry name" value="Glyco_hydro_28"/>
    <property type="match status" value="1"/>
</dbReference>
<keyword evidence="4 10" id="KW-0732">Signal</keyword>
<reference evidence="11" key="1">
    <citation type="submission" date="2023-01" db="EMBL/GenBank/DDBJ databases">
        <authorList>
            <person name="Van Ghelder C."/>
            <person name="Rancurel C."/>
        </authorList>
    </citation>
    <scope>NUCLEOTIDE SEQUENCE</scope>
    <source>
        <strain evidence="11">CNCM I-4278</strain>
    </source>
</reference>
<dbReference type="GO" id="GO:0005576">
    <property type="term" value="C:extracellular region"/>
    <property type="evidence" value="ECO:0007669"/>
    <property type="project" value="UniProtKB-SubCell"/>
</dbReference>
<keyword evidence="6" id="KW-0325">Glycoprotein</keyword>
<feature type="chain" id="PRO_5040912200" evidence="10">
    <location>
        <begin position="19"/>
        <end position="446"/>
    </location>
</feature>
<keyword evidence="8" id="KW-0961">Cell wall biogenesis/degradation</keyword>
<evidence type="ECO:0000313" key="11">
    <source>
        <dbReference type="EMBL" id="CAI6336906.1"/>
    </source>
</evidence>
<keyword evidence="12" id="KW-1185">Reference proteome</keyword>
<comment type="caution">
    <text evidence="11">The sequence shown here is derived from an EMBL/GenBank/DDBJ whole genome shotgun (WGS) entry which is preliminary data.</text>
</comment>
<dbReference type="Proteomes" id="UP001152607">
    <property type="component" value="Unassembled WGS sequence"/>
</dbReference>
<evidence type="ECO:0000256" key="3">
    <source>
        <dbReference type="ARBA" id="ARBA00022525"/>
    </source>
</evidence>
<dbReference type="AlphaFoldDB" id="A0A9W4XTD1"/>
<evidence type="ECO:0000256" key="7">
    <source>
        <dbReference type="ARBA" id="ARBA00023295"/>
    </source>
</evidence>
<proteinExistence type="inferred from homology"/>
<evidence type="ECO:0000256" key="10">
    <source>
        <dbReference type="SAM" id="SignalP"/>
    </source>
</evidence>
<evidence type="ECO:0000256" key="4">
    <source>
        <dbReference type="ARBA" id="ARBA00022729"/>
    </source>
</evidence>
<dbReference type="EMBL" id="CAOQHR010000007">
    <property type="protein sequence ID" value="CAI6336906.1"/>
    <property type="molecule type" value="Genomic_DNA"/>
</dbReference>
<dbReference type="GO" id="GO:0071555">
    <property type="term" value="P:cell wall organization"/>
    <property type="evidence" value="ECO:0007669"/>
    <property type="project" value="UniProtKB-KW"/>
</dbReference>
<evidence type="ECO:0000256" key="9">
    <source>
        <dbReference type="RuleBase" id="RU361169"/>
    </source>
</evidence>
<dbReference type="PANTHER" id="PTHR31736">
    <property type="match status" value="1"/>
</dbReference>
<feature type="signal peptide" evidence="10">
    <location>
        <begin position="1"/>
        <end position="18"/>
    </location>
</feature>
<dbReference type="SUPFAM" id="SSF51126">
    <property type="entry name" value="Pectin lyase-like"/>
    <property type="match status" value="1"/>
</dbReference>
<dbReference type="OrthoDB" id="187139at2759"/>
<dbReference type="InterPro" id="IPR012334">
    <property type="entry name" value="Pectin_lyas_fold"/>
</dbReference>
<sequence>MKDVSRILLVAYATLTQAIPDPDWGQWTPSIGGDGPPYMYPRDAQQPRSKLCEVASGAPDGDDTPAILQAFKDCGQDGHILFTNTTYKVGQAMNTTGLKDVDIELKGTMEWSTDIDYWLNSSLRVGFQNQSTAWYLGGDNIRFFGHGYGTLNGNGDTWYVWNNGTSNAQGRPHAISIVNTTNSLIEGLRFIKSQMWTATVTRSERVELTNIYINNSCSAEASQIHRCNVNTDGVDTIYANNITFLRWTVESGDDNISMKQNSTNIYMANNTFVRGLGYAMGSIGQYKDQINIIENITAVHTRFVDTDYAARVKTWTGRSTGLAPNGGGGGLGYARNISFTDFQLENVGIPWYIMQCTSYNGVSGGCDTSLFHIDNMNWGNASGTIRQVNVASLQCSGARPCTDVRIFGNEGLRVKENGTVPGGYLCDNVVEPRGFNCTGKAPQVSG</sequence>
<dbReference type="InterPro" id="IPR011050">
    <property type="entry name" value="Pectin_lyase_fold/virulence"/>
</dbReference>
<dbReference type="GO" id="GO:0005975">
    <property type="term" value="P:carbohydrate metabolic process"/>
    <property type="evidence" value="ECO:0007669"/>
    <property type="project" value="InterPro"/>
</dbReference>
<dbReference type="GO" id="GO:0004650">
    <property type="term" value="F:polygalacturonase activity"/>
    <property type="evidence" value="ECO:0007669"/>
    <property type="project" value="InterPro"/>
</dbReference>
<evidence type="ECO:0000256" key="8">
    <source>
        <dbReference type="ARBA" id="ARBA00023316"/>
    </source>
</evidence>
<name>A0A9W4XTD1_9PLEO</name>
<comment type="similarity">
    <text evidence="2 9">Belongs to the glycosyl hydrolase 28 family.</text>
</comment>
<keyword evidence="3" id="KW-0964">Secreted</keyword>
<evidence type="ECO:0000256" key="5">
    <source>
        <dbReference type="ARBA" id="ARBA00022801"/>
    </source>
</evidence>
<dbReference type="PANTHER" id="PTHR31736:SF8">
    <property type="entry name" value="PUTATIVE (AFU_ORTHOLOGUE AFUA_7G06410)-RELATED"/>
    <property type="match status" value="1"/>
</dbReference>
<evidence type="ECO:0000256" key="6">
    <source>
        <dbReference type="ARBA" id="ARBA00023180"/>
    </source>
</evidence>